<dbReference type="PANTHER" id="PTHR12147">
    <property type="entry name" value="METALLOPEPTIDASE M28 FAMILY MEMBER"/>
    <property type="match status" value="1"/>
</dbReference>
<comment type="caution">
    <text evidence="10">The sequence shown here is derived from an EMBL/GenBank/DDBJ whole genome shotgun (WGS) entry which is preliminary data.</text>
</comment>
<evidence type="ECO:0000259" key="8">
    <source>
        <dbReference type="Pfam" id="PF02225"/>
    </source>
</evidence>
<dbReference type="PANTHER" id="PTHR12147:SF26">
    <property type="entry name" value="PEPTIDASE M28 DOMAIN-CONTAINING PROTEIN"/>
    <property type="match status" value="1"/>
</dbReference>
<evidence type="ECO:0000256" key="6">
    <source>
        <dbReference type="ARBA" id="ARBA00022833"/>
    </source>
</evidence>
<name>A0AAD4ESF6_9PEZI</name>
<dbReference type="Pfam" id="PF04389">
    <property type="entry name" value="Peptidase_M28"/>
    <property type="match status" value="1"/>
</dbReference>
<dbReference type="SUPFAM" id="SSF52025">
    <property type="entry name" value="PA domain"/>
    <property type="match status" value="1"/>
</dbReference>
<dbReference type="InterPro" id="IPR003137">
    <property type="entry name" value="PA_domain"/>
</dbReference>
<gene>
    <name evidence="10" type="ORF">NEMBOFW57_010950</name>
</gene>
<protein>
    <recommendedName>
        <fullName evidence="7">Peptide hydrolase</fullName>
        <ecNumber evidence="7">3.4.-.-</ecNumber>
    </recommendedName>
</protein>
<dbReference type="InterPro" id="IPR046450">
    <property type="entry name" value="PA_dom_sf"/>
</dbReference>
<dbReference type="Proteomes" id="UP001197093">
    <property type="component" value="Unassembled WGS sequence"/>
</dbReference>
<dbReference type="InterPro" id="IPR007484">
    <property type="entry name" value="Peptidase_M28"/>
</dbReference>
<comment type="similarity">
    <text evidence="2">Belongs to the peptidase M28 family. M28B subfamily.</text>
</comment>
<proteinExistence type="inferred from homology"/>
<accession>A0AAD4ESF6</accession>
<dbReference type="GO" id="GO:0046872">
    <property type="term" value="F:metal ion binding"/>
    <property type="evidence" value="ECO:0007669"/>
    <property type="project" value="UniProtKB-KW"/>
</dbReference>
<keyword evidence="3 7" id="KW-0645">Protease</keyword>
<keyword evidence="7" id="KW-0732">Signal</keyword>
<organism evidence="10 11">
    <name type="scientific">Staphylotrichum longicolle</name>
    <dbReference type="NCBI Taxonomy" id="669026"/>
    <lineage>
        <taxon>Eukaryota</taxon>
        <taxon>Fungi</taxon>
        <taxon>Dikarya</taxon>
        <taxon>Ascomycota</taxon>
        <taxon>Pezizomycotina</taxon>
        <taxon>Sordariomycetes</taxon>
        <taxon>Sordariomycetidae</taxon>
        <taxon>Sordariales</taxon>
        <taxon>Chaetomiaceae</taxon>
        <taxon>Staphylotrichum</taxon>
    </lineage>
</organism>
<evidence type="ECO:0000256" key="2">
    <source>
        <dbReference type="ARBA" id="ARBA00005634"/>
    </source>
</evidence>
<evidence type="ECO:0000256" key="4">
    <source>
        <dbReference type="ARBA" id="ARBA00022723"/>
    </source>
</evidence>
<dbReference type="SUPFAM" id="SSF53187">
    <property type="entry name" value="Zn-dependent exopeptidases"/>
    <property type="match status" value="1"/>
</dbReference>
<dbReference type="InterPro" id="IPR045175">
    <property type="entry name" value="M28_fam"/>
</dbReference>
<dbReference type="CDD" id="cd04816">
    <property type="entry name" value="PA_SaNapH_like"/>
    <property type="match status" value="1"/>
</dbReference>
<evidence type="ECO:0000313" key="11">
    <source>
        <dbReference type="Proteomes" id="UP001197093"/>
    </source>
</evidence>
<sequence>MKLPVPAAATLVFWSTAVATDNLLTADRLEADIRTEELQNVLWNLNHIARNNGGNRAFGEPGFKASLDFVLERAQTRFHREIDTFVQPFNHTYDKTLKIKVTGPAGEDVFVVSPMYNPATPLPGGVTAKLVDTPVDDEKGSGCFAEQWEGVDATGKLALVKRGVCAVSDKLKLAKAHGALGVILYNQEPGTAIAMPTLGAENIGQLVPVAIIPLEVGESWKTSLKAGKDVTVTLLVDAVSETRETWNIIAETKEGDPDKVIMLGAHLDSVQQGPGINDDGTGTAALLEIMTSVQKYAGFPHKIRFAWWGAEESGLVGSLYYTSHLSEAEADKIKYYFNYDMIGSPQPEFDIASNNNSGIGPQLLEEYLVTQGKNVSHGGFGTGSDFVGFIELGIPSTALHTGAGAPYDACYHQACDDLDNIHWEAFTVNAKAAARALAKLAFSLEGVPPRQKTSPNLRTRRGVVQSFQKWAAVAKEATHGHTCSHKTQKLRV</sequence>
<keyword evidence="11" id="KW-1185">Reference proteome</keyword>
<evidence type="ECO:0000256" key="3">
    <source>
        <dbReference type="ARBA" id="ARBA00022670"/>
    </source>
</evidence>
<feature type="domain" description="Peptidase M28" evidence="9">
    <location>
        <begin position="247"/>
        <end position="435"/>
    </location>
</feature>
<dbReference type="GO" id="GO:0008235">
    <property type="term" value="F:metalloexopeptidase activity"/>
    <property type="evidence" value="ECO:0007669"/>
    <property type="project" value="InterPro"/>
</dbReference>
<evidence type="ECO:0000313" key="10">
    <source>
        <dbReference type="EMBL" id="KAG7284572.1"/>
    </source>
</evidence>
<dbReference type="Gene3D" id="3.40.630.10">
    <property type="entry name" value="Zn peptidases"/>
    <property type="match status" value="1"/>
</dbReference>
<reference evidence="10" key="1">
    <citation type="submission" date="2023-02" db="EMBL/GenBank/DDBJ databases">
        <authorList>
            <person name="Palmer J.M."/>
        </authorList>
    </citation>
    <scope>NUCLEOTIDE SEQUENCE</scope>
    <source>
        <strain evidence="10">FW57</strain>
    </source>
</reference>
<evidence type="ECO:0000256" key="7">
    <source>
        <dbReference type="RuleBase" id="RU361240"/>
    </source>
</evidence>
<feature type="domain" description="PA" evidence="8">
    <location>
        <begin position="126"/>
        <end position="219"/>
    </location>
</feature>
<keyword evidence="5 7" id="KW-0378">Hydrolase</keyword>
<evidence type="ECO:0000256" key="5">
    <source>
        <dbReference type="ARBA" id="ARBA00022801"/>
    </source>
</evidence>
<feature type="chain" id="PRO_5041782778" description="Peptide hydrolase" evidence="7">
    <location>
        <begin position="20"/>
        <end position="492"/>
    </location>
</feature>
<keyword evidence="6 7" id="KW-0862">Zinc</keyword>
<feature type="signal peptide" evidence="7">
    <location>
        <begin position="1"/>
        <end position="19"/>
    </location>
</feature>
<evidence type="ECO:0000256" key="1">
    <source>
        <dbReference type="ARBA" id="ARBA00001947"/>
    </source>
</evidence>
<dbReference type="AlphaFoldDB" id="A0AAD4ESF6"/>
<dbReference type="Gene3D" id="3.50.30.30">
    <property type="match status" value="1"/>
</dbReference>
<dbReference type="EC" id="3.4.-.-" evidence="7"/>
<dbReference type="EMBL" id="JAHCVI010000006">
    <property type="protein sequence ID" value="KAG7284572.1"/>
    <property type="molecule type" value="Genomic_DNA"/>
</dbReference>
<dbReference type="Pfam" id="PF02225">
    <property type="entry name" value="PA"/>
    <property type="match status" value="1"/>
</dbReference>
<comment type="cofactor">
    <cofactor evidence="1">
        <name>Zn(2+)</name>
        <dbReference type="ChEBI" id="CHEBI:29105"/>
    </cofactor>
</comment>
<keyword evidence="4 7" id="KW-0479">Metal-binding</keyword>
<dbReference type="GO" id="GO:0006508">
    <property type="term" value="P:proteolysis"/>
    <property type="evidence" value="ECO:0007669"/>
    <property type="project" value="UniProtKB-KW"/>
</dbReference>
<evidence type="ECO:0000259" key="9">
    <source>
        <dbReference type="Pfam" id="PF04389"/>
    </source>
</evidence>